<feature type="region of interest" description="Disordered" evidence="1">
    <location>
        <begin position="72"/>
        <end position="122"/>
    </location>
</feature>
<keyword evidence="3" id="KW-1185">Reference proteome</keyword>
<dbReference type="Proteomes" id="UP000821866">
    <property type="component" value="Chromosome 9"/>
</dbReference>
<protein>
    <submittedName>
        <fullName evidence="2">Uncharacterized protein</fullName>
    </submittedName>
</protein>
<dbReference type="EMBL" id="JABSTU010000011">
    <property type="protein sequence ID" value="KAH8009430.1"/>
    <property type="molecule type" value="Genomic_DNA"/>
</dbReference>
<evidence type="ECO:0000313" key="3">
    <source>
        <dbReference type="Proteomes" id="UP000821866"/>
    </source>
</evidence>
<proteinExistence type="predicted"/>
<evidence type="ECO:0000256" key="1">
    <source>
        <dbReference type="SAM" id="MobiDB-lite"/>
    </source>
</evidence>
<organism evidence="2 3">
    <name type="scientific">Rhipicephalus microplus</name>
    <name type="common">Cattle tick</name>
    <name type="synonym">Boophilus microplus</name>
    <dbReference type="NCBI Taxonomy" id="6941"/>
    <lineage>
        <taxon>Eukaryota</taxon>
        <taxon>Metazoa</taxon>
        <taxon>Ecdysozoa</taxon>
        <taxon>Arthropoda</taxon>
        <taxon>Chelicerata</taxon>
        <taxon>Arachnida</taxon>
        <taxon>Acari</taxon>
        <taxon>Parasitiformes</taxon>
        <taxon>Ixodida</taxon>
        <taxon>Ixodoidea</taxon>
        <taxon>Ixodidae</taxon>
        <taxon>Rhipicephalinae</taxon>
        <taxon>Rhipicephalus</taxon>
        <taxon>Boophilus</taxon>
    </lineage>
</organism>
<reference evidence="2" key="1">
    <citation type="journal article" date="2020" name="Cell">
        <title>Large-Scale Comparative Analyses of Tick Genomes Elucidate Their Genetic Diversity and Vector Capacities.</title>
        <authorList>
            <consortium name="Tick Genome and Microbiome Consortium (TIGMIC)"/>
            <person name="Jia N."/>
            <person name="Wang J."/>
            <person name="Shi W."/>
            <person name="Du L."/>
            <person name="Sun Y."/>
            <person name="Zhan W."/>
            <person name="Jiang J.F."/>
            <person name="Wang Q."/>
            <person name="Zhang B."/>
            <person name="Ji P."/>
            <person name="Bell-Sakyi L."/>
            <person name="Cui X.M."/>
            <person name="Yuan T.T."/>
            <person name="Jiang B.G."/>
            <person name="Yang W.F."/>
            <person name="Lam T.T."/>
            <person name="Chang Q.C."/>
            <person name="Ding S.J."/>
            <person name="Wang X.J."/>
            <person name="Zhu J.G."/>
            <person name="Ruan X.D."/>
            <person name="Zhao L."/>
            <person name="Wei J.T."/>
            <person name="Ye R.Z."/>
            <person name="Que T.C."/>
            <person name="Du C.H."/>
            <person name="Zhou Y.H."/>
            <person name="Cheng J.X."/>
            <person name="Dai P.F."/>
            <person name="Guo W.B."/>
            <person name="Han X.H."/>
            <person name="Huang E.J."/>
            <person name="Li L.F."/>
            <person name="Wei W."/>
            <person name="Gao Y.C."/>
            <person name="Liu J.Z."/>
            <person name="Shao H.Z."/>
            <person name="Wang X."/>
            <person name="Wang C.C."/>
            <person name="Yang T.C."/>
            <person name="Huo Q.B."/>
            <person name="Li W."/>
            <person name="Chen H.Y."/>
            <person name="Chen S.E."/>
            <person name="Zhou L.G."/>
            <person name="Ni X.B."/>
            <person name="Tian J.H."/>
            <person name="Sheng Y."/>
            <person name="Liu T."/>
            <person name="Pan Y.S."/>
            <person name="Xia L.Y."/>
            <person name="Li J."/>
            <person name="Zhao F."/>
            <person name="Cao W.C."/>
        </authorList>
    </citation>
    <scope>NUCLEOTIDE SEQUENCE</scope>
    <source>
        <strain evidence="2">Rmic-2018</strain>
    </source>
</reference>
<feature type="compositionally biased region" description="Low complexity" evidence="1">
    <location>
        <begin position="88"/>
        <end position="98"/>
    </location>
</feature>
<reference evidence="2" key="2">
    <citation type="submission" date="2021-09" db="EMBL/GenBank/DDBJ databases">
        <authorList>
            <person name="Jia N."/>
            <person name="Wang J."/>
            <person name="Shi W."/>
            <person name="Du L."/>
            <person name="Sun Y."/>
            <person name="Zhan W."/>
            <person name="Jiang J."/>
            <person name="Wang Q."/>
            <person name="Zhang B."/>
            <person name="Ji P."/>
            <person name="Sakyi L.B."/>
            <person name="Cui X."/>
            <person name="Yuan T."/>
            <person name="Jiang B."/>
            <person name="Yang W."/>
            <person name="Lam T.T.-Y."/>
            <person name="Chang Q."/>
            <person name="Ding S."/>
            <person name="Wang X."/>
            <person name="Zhu J."/>
            <person name="Ruan X."/>
            <person name="Zhao L."/>
            <person name="Wei J."/>
            <person name="Que T."/>
            <person name="Du C."/>
            <person name="Cheng J."/>
            <person name="Dai P."/>
            <person name="Han X."/>
            <person name="Huang E."/>
            <person name="Gao Y."/>
            <person name="Liu J."/>
            <person name="Shao H."/>
            <person name="Ye R."/>
            <person name="Li L."/>
            <person name="Wei W."/>
            <person name="Wang X."/>
            <person name="Wang C."/>
            <person name="Huo Q."/>
            <person name="Li W."/>
            <person name="Guo W."/>
            <person name="Chen H."/>
            <person name="Chen S."/>
            <person name="Zhou L."/>
            <person name="Zhou L."/>
            <person name="Ni X."/>
            <person name="Tian J."/>
            <person name="Zhou Y."/>
            <person name="Sheng Y."/>
            <person name="Liu T."/>
            <person name="Pan Y."/>
            <person name="Xia L."/>
            <person name="Li J."/>
            <person name="Zhao F."/>
            <person name="Cao W."/>
        </authorList>
    </citation>
    <scope>NUCLEOTIDE SEQUENCE</scope>
    <source>
        <strain evidence="2">Rmic-2018</strain>
        <tissue evidence="2">Larvae</tissue>
    </source>
</reference>
<sequence length="225" mass="24583">MRWADVTAFPAGGVASADCSLGPAVGSGGKSELEQAIERALEQRLGPLHSIISELTRENYPQSGKFYVKGEALQSQPSQQQVTPLPPSSLRSSTSTRPDVAEMDTNDDSGSGQEANGRDDRPCTAKILALDSARPEVYPNRRGEVNVMSNYKNASIQQDFSLFGTPLYGKDVCGYRLTGSELRMRVSYGRLPDTLKRPTCSQGCHYRLPFEPSQVDPNKNVKNKI</sequence>
<feature type="compositionally biased region" description="Polar residues" evidence="1">
    <location>
        <begin position="73"/>
        <end position="82"/>
    </location>
</feature>
<accession>A0A9J6D5H3</accession>
<comment type="caution">
    <text evidence="2">The sequence shown here is derived from an EMBL/GenBank/DDBJ whole genome shotgun (WGS) entry which is preliminary data.</text>
</comment>
<name>A0A9J6D5H3_RHIMP</name>
<evidence type="ECO:0000313" key="2">
    <source>
        <dbReference type="EMBL" id="KAH8009430.1"/>
    </source>
</evidence>
<gene>
    <name evidence="2" type="ORF">HPB51_017415</name>
</gene>
<dbReference type="AlphaFoldDB" id="A0A9J6D5H3"/>